<feature type="region of interest" description="Disordered" evidence="3">
    <location>
        <begin position="1"/>
        <end position="30"/>
    </location>
</feature>
<feature type="compositionally biased region" description="Pro residues" evidence="3">
    <location>
        <begin position="208"/>
        <end position="219"/>
    </location>
</feature>
<evidence type="ECO:0000259" key="4">
    <source>
        <dbReference type="Pfam" id="PF08609"/>
    </source>
</evidence>
<dbReference type="OrthoDB" id="10250458at2759"/>
<comment type="similarity">
    <text evidence="1">Belongs to the FES1 family.</text>
</comment>
<dbReference type="STRING" id="670580.A0A1X6MNK9"/>
<dbReference type="GO" id="GO:0005783">
    <property type="term" value="C:endoplasmic reticulum"/>
    <property type="evidence" value="ECO:0007669"/>
    <property type="project" value="TreeGrafter"/>
</dbReference>
<organism evidence="5 6">
    <name type="scientific">Postia placenta MAD-698-R-SB12</name>
    <dbReference type="NCBI Taxonomy" id="670580"/>
    <lineage>
        <taxon>Eukaryota</taxon>
        <taxon>Fungi</taxon>
        <taxon>Dikarya</taxon>
        <taxon>Basidiomycota</taxon>
        <taxon>Agaricomycotina</taxon>
        <taxon>Agaricomycetes</taxon>
        <taxon>Polyporales</taxon>
        <taxon>Adustoporiaceae</taxon>
        <taxon>Rhodonia</taxon>
    </lineage>
</organism>
<dbReference type="Gene3D" id="1.25.10.10">
    <property type="entry name" value="Leucine-rich Repeat Variant"/>
    <property type="match status" value="1"/>
</dbReference>
<dbReference type="InterPro" id="IPR011989">
    <property type="entry name" value="ARM-like"/>
</dbReference>
<accession>A0A1X6MNK9</accession>
<reference evidence="5 6" key="1">
    <citation type="submission" date="2017-04" db="EMBL/GenBank/DDBJ databases">
        <title>Genome Sequence of the Model Brown-Rot Fungus Postia placenta SB12.</title>
        <authorList>
            <consortium name="DOE Joint Genome Institute"/>
            <person name="Gaskell J."/>
            <person name="Kersten P."/>
            <person name="Larrondo L.F."/>
            <person name="Canessa P."/>
            <person name="Martinez D."/>
            <person name="Hibbett D."/>
            <person name="Schmoll M."/>
            <person name="Kubicek C.P."/>
            <person name="Martinez A.T."/>
            <person name="Yadav J."/>
            <person name="Master E."/>
            <person name="Magnuson J.K."/>
            <person name="James T."/>
            <person name="Yaver D."/>
            <person name="Berka R."/>
            <person name="Labutti K."/>
            <person name="Lipzen A."/>
            <person name="Aerts A."/>
            <person name="Barry K."/>
            <person name="Henrissat B."/>
            <person name="Blanchette R."/>
            <person name="Grigoriev I."/>
            <person name="Cullen D."/>
        </authorList>
    </citation>
    <scope>NUCLEOTIDE SEQUENCE [LARGE SCALE GENOMIC DNA]</scope>
    <source>
        <strain evidence="5 6">MAD-698-R-SB12</strain>
    </source>
</reference>
<dbReference type="InterPro" id="IPR013918">
    <property type="entry name" value="Nucleotide_exch_fac_Fes1"/>
</dbReference>
<dbReference type="EMBL" id="KZ110606">
    <property type="protein sequence ID" value="OSX57997.1"/>
    <property type="molecule type" value="Genomic_DNA"/>
</dbReference>
<dbReference type="InterPro" id="IPR016024">
    <property type="entry name" value="ARM-type_fold"/>
</dbReference>
<evidence type="ECO:0000256" key="1">
    <source>
        <dbReference type="ARBA" id="ARBA00011045"/>
    </source>
</evidence>
<dbReference type="RefSeq" id="XP_024334791.1">
    <property type="nucleotide sequence ID" value="XM_024488268.1"/>
</dbReference>
<feature type="compositionally biased region" description="Basic and acidic residues" evidence="3">
    <location>
        <begin position="8"/>
        <end position="17"/>
    </location>
</feature>
<keyword evidence="6" id="KW-1185">Reference proteome</keyword>
<sequence>MENLLRWGIEHSTRDENGQPVTPQPRQDLDPGVIDAILGKPDSVLMQEALAAAVDERKDEDERIQSLDNFEMLIEQIDNANNIEKMKMWETLHGLLTSPSSTDSIKMQTLWIAGTAVQNNPSAQASYLALSPMPALLSFLGPSIKSGKLRSKAIYALSGLLKHNAPAVKQFEEAGGWKILKAALEDPDITVRRKTAFLLNSLIVPAQPVPQARPTPPPSLSASTGPSSTSTSVTLHPSAQTSAPSEPVHPNSHAAMLANPSSFSTSPATLKALEEHGLLQALVSAVTSPTPHGVDGEHEGDADFDEKVMRSLHTYTTTCDGKFSDDQKRALHAYIEGEIAKADTEQEAAERWGLTTDELRSMRRAVE</sequence>
<evidence type="ECO:0000313" key="5">
    <source>
        <dbReference type="EMBL" id="OSX57997.1"/>
    </source>
</evidence>
<feature type="compositionally biased region" description="Polar residues" evidence="3">
    <location>
        <begin position="235"/>
        <end position="244"/>
    </location>
</feature>
<dbReference type="Proteomes" id="UP000194127">
    <property type="component" value="Unassembled WGS sequence"/>
</dbReference>
<evidence type="ECO:0000313" key="6">
    <source>
        <dbReference type="Proteomes" id="UP000194127"/>
    </source>
</evidence>
<dbReference type="GeneID" id="36333217"/>
<dbReference type="SUPFAM" id="SSF48371">
    <property type="entry name" value="ARM repeat"/>
    <property type="match status" value="1"/>
</dbReference>
<feature type="region of interest" description="Disordered" evidence="3">
    <location>
        <begin position="208"/>
        <end position="258"/>
    </location>
</feature>
<dbReference type="AlphaFoldDB" id="A0A1X6MNK9"/>
<evidence type="ECO:0000256" key="2">
    <source>
        <dbReference type="ARBA" id="ARBA00022737"/>
    </source>
</evidence>
<evidence type="ECO:0000256" key="3">
    <source>
        <dbReference type="SAM" id="MobiDB-lite"/>
    </source>
</evidence>
<dbReference type="GO" id="GO:0000774">
    <property type="term" value="F:adenyl-nucleotide exchange factor activity"/>
    <property type="evidence" value="ECO:0007669"/>
    <property type="project" value="TreeGrafter"/>
</dbReference>
<proteinExistence type="inferred from homology"/>
<feature type="compositionally biased region" description="Low complexity" evidence="3">
    <location>
        <begin position="220"/>
        <end position="234"/>
    </location>
</feature>
<dbReference type="PANTHER" id="PTHR19316">
    <property type="entry name" value="PROTEIN FOLDING REGULATOR"/>
    <property type="match status" value="1"/>
</dbReference>
<name>A0A1X6MNK9_9APHY</name>
<feature type="domain" description="Nucleotide exchange factor Fes1" evidence="4">
    <location>
        <begin position="1"/>
        <end position="83"/>
    </location>
</feature>
<keyword evidence="2" id="KW-0677">Repeat</keyword>
<dbReference type="PANTHER" id="PTHR19316:SF18">
    <property type="entry name" value="HSP70-BINDING PROTEIN 1"/>
    <property type="match status" value="1"/>
</dbReference>
<dbReference type="Pfam" id="PF08609">
    <property type="entry name" value="Fes1"/>
    <property type="match status" value="1"/>
</dbReference>
<dbReference type="InterPro" id="IPR050693">
    <property type="entry name" value="Hsp70_NEF-Inhibitors"/>
</dbReference>
<protein>
    <recommendedName>
        <fullName evidence="4">Nucleotide exchange factor Fes1 domain-containing protein</fullName>
    </recommendedName>
</protein>
<gene>
    <name evidence="5" type="ORF">POSPLADRAFT_1174002</name>
</gene>